<feature type="domain" description="PAC" evidence="3">
    <location>
        <begin position="365"/>
        <end position="417"/>
    </location>
</feature>
<dbReference type="Gene3D" id="3.30.450.20">
    <property type="entry name" value="PAS domain"/>
    <property type="match status" value="6"/>
</dbReference>
<dbReference type="Pfam" id="PF13426">
    <property type="entry name" value="PAS_9"/>
    <property type="match status" value="1"/>
</dbReference>
<dbReference type="PANTHER" id="PTHR44757">
    <property type="entry name" value="DIGUANYLATE CYCLASE DGCP"/>
    <property type="match status" value="1"/>
</dbReference>
<dbReference type="Gene3D" id="3.30.70.270">
    <property type="match status" value="1"/>
</dbReference>
<protein>
    <submittedName>
        <fullName evidence="6">PAS domain S-box protein</fullName>
    </submittedName>
</protein>
<dbReference type="InterPro" id="IPR013767">
    <property type="entry name" value="PAS_fold"/>
</dbReference>
<dbReference type="PROSITE" id="PS50883">
    <property type="entry name" value="EAL"/>
    <property type="match status" value="1"/>
</dbReference>
<dbReference type="SMART" id="SM00091">
    <property type="entry name" value="PAS"/>
    <property type="match status" value="6"/>
</dbReference>
<gene>
    <name evidence="6" type="ORF">ABVT11_03075</name>
</gene>
<organism evidence="6 7">
    <name type="scientific">Uliginosibacterium paludis</name>
    <dbReference type="NCBI Taxonomy" id="1615952"/>
    <lineage>
        <taxon>Bacteria</taxon>
        <taxon>Pseudomonadati</taxon>
        <taxon>Pseudomonadota</taxon>
        <taxon>Betaproteobacteria</taxon>
        <taxon>Rhodocyclales</taxon>
        <taxon>Zoogloeaceae</taxon>
        <taxon>Uliginosibacterium</taxon>
    </lineage>
</organism>
<evidence type="ECO:0000259" key="4">
    <source>
        <dbReference type="PROSITE" id="PS50883"/>
    </source>
</evidence>
<dbReference type="NCBIfam" id="TIGR00229">
    <property type="entry name" value="sensory_box"/>
    <property type="match status" value="4"/>
</dbReference>
<dbReference type="PANTHER" id="PTHR44757:SF2">
    <property type="entry name" value="BIOFILM ARCHITECTURE MAINTENANCE PROTEIN MBAA"/>
    <property type="match status" value="1"/>
</dbReference>
<comment type="caution">
    <text evidence="6">The sequence shown here is derived from an EMBL/GenBank/DDBJ whole genome shotgun (WGS) entry which is preliminary data.</text>
</comment>
<dbReference type="SUPFAM" id="SSF55785">
    <property type="entry name" value="PYP-like sensor domain (PAS domain)"/>
    <property type="match status" value="5"/>
</dbReference>
<dbReference type="CDD" id="cd00130">
    <property type="entry name" value="PAS"/>
    <property type="match status" value="5"/>
</dbReference>
<dbReference type="RefSeq" id="WP_345927232.1">
    <property type="nucleotide sequence ID" value="NZ_JBDIVF010000003.1"/>
</dbReference>
<dbReference type="InterPro" id="IPR001610">
    <property type="entry name" value="PAC"/>
</dbReference>
<name>A0ABV2CLM1_9RHOO</name>
<dbReference type="CDD" id="cd01948">
    <property type="entry name" value="EAL"/>
    <property type="match status" value="1"/>
</dbReference>
<dbReference type="InterPro" id="IPR035919">
    <property type="entry name" value="EAL_sf"/>
</dbReference>
<dbReference type="Gene3D" id="2.10.70.100">
    <property type="match status" value="1"/>
</dbReference>
<dbReference type="Pfam" id="PF00563">
    <property type="entry name" value="EAL"/>
    <property type="match status" value="1"/>
</dbReference>
<evidence type="ECO:0000259" key="2">
    <source>
        <dbReference type="PROSITE" id="PS50112"/>
    </source>
</evidence>
<dbReference type="InterPro" id="IPR001633">
    <property type="entry name" value="EAL_dom"/>
</dbReference>
<dbReference type="InterPro" id="IPR013655">
    <property type="entry name" value="PAS_fold_3"/>
</dbReference>
<feature type="region of interest" description="Disordered" evidence="1">
    <location>
        <begin position="1"/>
        <end position="38"/>
    </location>
</feature>
<accession>A0ABV2CLM1</accession>
<feature type="compositionally biased region" description="Low complexity" evidence="1">
    <location>
        <begin position="1"/>
        <end position="11"/>
    </location>
</feature>
<feature type="domain" description="PAC" evidence="3">
    <location>
        <begin position="741"/>
        <end position="793"/>
    </location>
</feature>
<feature type="domain" description="EAL" evidence="4">
    <location>
        <begin position="967"/>
        <end position="1218"/>
    </location>
</feature>
<dbReference type="NCBIfam" id="TIGR00254">
    <property type="entry name" value="GGDEF"/>
    <property type="match status" value="1"/>
</dbReference>
<dbReference type="Pfam" id="PF00989">
    <property type="entry name" value="PAS"/>
    <property type="match status" value="2"/>
</dbReference>
<feature type="domain" description="PAC" evidence="3">
    <location>
        <begin position="237"/>
        <end position="287"/>
    </location>
</feature>
<feature type="domain" description="PAS" evidence="2">
    <location>
        <begin position="665"/>
        <end position="738"/>
    </location>
</feature>
<evidence type="ECO:0000313" key="6">
    <source>
        <dbReference type="EMBL" id="MET1488797.1"/>
    </source>
</evidence>
<dbReference type="Proteomes" id="UP001548590">
    <property type="component" value="Unassembled WGS sequence"/>
</dbReference>
<dbReference type="InterPro" id="IPR000160">
    <property type="entry name" value="GGDEF_dom"/>
</dbReference>
<evidence type="ECO:0000313" key="7">
    <source>
        <dbReference type="Proteomes" id="UP001548590"/>
    </source>
</evidence>
<proteinExistence type="predicted"/>
<feature type="domain" description="PAC" evidence="3">
    <location>
        <begin position="491"/>
        <end position="543"/>
    </location>
</feature>
<evidence type="ECO:0000259" key="5">
    <source>
        <dbReference type="PROSITE" id="PS50887"/>
    </source>
</evidence>
<evidence type="ECO:0000259" key="3">
    <source>
        <dbReference type="PROSITE" id="PS50113"/>
    </source>
</evidence>
<feature type="domain" description="PAS" evidence="2">
    <location>
        <begin position="544"/>
        <end position="596"/>
    </location>
</feature>
<evidence type="ECO:0000256" key="1">
    <source>
        <dbReference type="SAM" id="MobiDB-lite"/>
    </source>
</evidence>
<dbReference type="SUPFAM" id="SSF141868">
    <property type="entry name" value="EAL domain-like"/>
    <property type="match status" value="1"/>
</dbReference>
<dbReference type="InterPro" id="IPR052155">
    <property type="entry name" value="Biofilm_reg_signaling"/>
</dbReference>
<keyword evidence="7" id="KW-1185">Reference proteome</keyword>
<dbReference type="PROSITE" id="PS50887">
    <property type="entry name" value="GGDEF"/>
    <property type="match status" value="1"/>
</dbReference>
<dbReference type="InterPro" id="IPR000014">
    <property type="entry name" value="PAS"/>
</dbReference>
<dbReference type="Gene3D" id="3.20.20.450">
    <property type="entry name" value="EAL domain"/>
    <property type="match status" value="1"/>
</dbReference>
<dbReference type="PROSITE" id="PS50112">
    <property type="entry name" value="PAS"/>
    <property type="match status" value="4"/>
</dbReference>
<dbReference type="Pfam" id="PF08447">
    <property type="entry name" value="PAS_3"/>
    <property type="match status" value="2"/>
</dbReference>
<dbReference type="Pfam" id="PF00990">
    <property type="entry name" value="GGDEF"/>
    <property type="match status" value="1"/>
</dbReference>
<dbReference type="SMART" id="SM00267">
    <property type="entry name" value="GGDEF"/>
    <property type="match status" value="1"/>
</dbReference>
<dbReference type="InterPro" id="IPR000700">
    <property type="entry name" value="PAS-assoc_C"/>
</dbReference>
<dbReference type="InterPro" id="IPR029787">
    <property type="entry name" value="Nucleotide_cyclase"/>
</dbReference>
<feature type="domain" description="PAS" evidence="2">
    <location>
        <begin position="158"/>
        <end position="235"/>
    </location>
</feature>
<dbReference type="SMART" id="SM00086">
    <property type="entry name" value="PAC"/>
    <property type="match status" value="5"/>
</dbReference>
<dbReference type="SUPFAM" id="SSF55073">
    <property type="entry name" value="Nucleotide cyclase"/>
    <property type="match status" value="1"/>
</dbReference>
<dbReference type="SMART" id="SM00052">
    <property type="entry name" value="EAL"/>
    <property type="match status" value="1"/>
</dbReference>
<dbReference type="PROSITE" id="PS50113">
    <property type="entry name" value="PAC"/>
    <property type="match status" value="4"/>
</dbReference>
<dbReference type="InterPro" id="IPR035965">
    <property type="entry name" value="PAS-like_dom_sf"/>
</dbReference>
<dbReference type="CDD" id="cd01949">
    <property type="entry name" value="GGDEF"/>
    <property type="match status" value="1"/>
</dbReference>
<dbReference type="InterPro" id="IPR043128">
    <property type="entry name" value="Rev_trsase/Diguanyl_cyclase"/>
</dbReference>
<reference evidence="6 7" key="1">
    <citation type="submission" date="2024-07" db="EMBL/GenBank/DDBJ databases">
        <title>Uliginosibacterium paludis KCTC:42655.</title>
        <authorList>
            <person name="Kim M.K."/>
        </authorList>
    </citation>
    <scope>NUCLEOTIDE SEQUENCE [LARGE SCALE GENOMIC DNA]</scope>
    <source>
        <strain evidence="6 7">KCTC 42655</strain>
    </source>
</reference>
<feature type="domain" description="PAS" evidence="2">
    <location>
        <begin position="418"/>
        <end position="488"/>
    </location>
</feature>
<sequence length="1218" mass="137458">MTDAASPSSPAGAQGCTALPATRALRRGGERKPRVPSSDDLAELLQGLPQPMLRVSASMHVTPLNAACEQILKGALLAEGWAFDDLPWRFDATELAPRVQTAIHLGKGFSQELAGEDGRWLRLVVTPRRMPDAERSSALMVFEDLTAMRRIERELQDYQTRYASLFEFSPDGFVVLDPEAGLVLECNGAAERMLGVAGEQVVGRSLFDLLPPEQAEGRNTRAVARQHMREALEKGSHHFEWVRRRPDGTDLWTDVMASVVHRGGRRLLLATWRDICERKQMEAQLLENRKHLMLATQAAELGVWVRDLATNRLQFDERQHEIYQSPEAVRRSGADYDFWRSRVHPDDIEAVEATLRNAVLTAHNVSTQFRILWPDGSVRHIQSAAIVVRDDNGLPVRLVGVNRDLTEQVEAAEALRENERRFRQVAESLPQLVWTCAPDGPCDYLSPQWVRYTGVAESLQLGFGWLEQIHPEDRQRTIDHWNATAARGADFMIEFRIRRHDGVYRWFRTLALPMRDVRDRIVKWFGSNTDIEDIKLAQAMQQEVEARLDRMIDLMPEAVLLVDESGRIEKVNQRAEEIFRYARSELLGQSIEVLVPLGRREAHREMRAQFIRTTTPRQMGVGRELHARRRDGSEFPVEAGLAPFQEGDRRYVIVSVADCTVRIQAEEELRLAANVFDNTLDGILIALPDLTITKVNPAFEQILGYSREEIRGRALKDLQSDRHDAAFFDEMRDTLRQTGSWQGEIWQRRKDGRVVPLWINISSMRDDAGRLDRYIATLYDITEQKVSQERINYLAHYDVLTDIPNRTLFADRLRHAVQNAARGPHRLALIFIDIDNFKQVNDTLGHTAGDALLCIVAERIKASTRQSDTVGRLGGDEFLVLIENVEQQLGFMQVAQKILEALSTPMNVGFGDFCISASMGIACYPEDGQDAGSLLKNADLAMYRAKASGKNQIHFYDAEMSASLVERMALQTELHQALDAGALQLHYQPVVDVKTRRCAGVEALVRWHHEIRGWVPPAKFIPAAEESALIHPLGAWVLRTACLQMKRWQDAGIALSFMAVNVSGKQIMQADFVALAQQILFETGCDPALITLELTESFVMHESREAIQRLERLRTLGFGIAIDDFGTGYSSLAYLKRLPVSKLKLDRSFVCDIPGDNNDAAIARAVLKLGESVGLDVVAEGVETEAQHRFLLDEGCRFSQGYLYSRPVDAESVRRLLD</sequence>
<dbReference type="EMBL" id="JBEWLZ010000001">
    <property type="protein sequence ID" value="MET1488797.1"/>
    <property type="molecule type" value="Genomic_DNA"/>
</dbReference>
<feature type="domain" description="GGDEF" evidence="5">
    <location>
        <begin position="825"/>
        <end position="958"/>
    </location>
</feature>